<accession>A0A3P7IFI1</accession>
<feature type="domain" description="Molybdenum cofactor sulfurase middle" evidence="2">
    <location>
        <begin position="39"/>
        <end position="161"/>
    </location>
</feature>
<evidence type="ECO:0000313" key="3">
    <source>
        <dbReference type="EMBL" id="VDM65489.1"/>
    </source>
</evidence>
<feature type="transmembrane region" description="Helical" evidence="1">
    <location>
        <begin position="7"/>
        <end position="29"/>
    </location>
</feature>
<dbReference type="InterPro" id="IPR005303">
    <property type="entry name" value="MOCOS_middle"/>
</dbReference>
<dbReference type="Proteomes" id="UP000270094">
    <property type="component" value="Unassembled WGS sequence"/>
</dbReference>
<keyword evidence="1" id="KW-1133">Transmembrane helix</keyword>
<evidence type="ECO:0000256" key="1">
    <source>
        <dbReference type="SAM" id="Phobius"/>
    </source>
</evidence>
<dbReference type="AlphaFoldDB" id="A0A3P7IFI1"/>
<dbReference type="OrthoDB" id="5868903at2759"/>
<name>A0A3P7IFI1_STRVU</name>
<proteinExistence type="predicted"/>
<dbReference type="EMBL" id="UYYB01000822">
    <property type="protein sequence ID" value="VDM65489.1"/>
    <property type="molecule type" value="Genomic_DNA"/>
</dbReference>
<organism evidence="3 4">
    <name type="scientific">Strongylus vulgaris</name>
    <name type="common">Blood worm</name>
    <dbReference type="NCBI Taxonomy" id="40348"/>
    <lineage>
        <taxon>Eukaryota</taxon>
        <taxon>Metazoa</taxon>
        <taxon>Ecdysozoa</taxon>
        <taxon>Nematoda</taxon>
        <taxon>Chromadorea</taxon>
        <taxon>Rhabditida</taxon>
        <taxon>Rhabditina</taxon>
        <taxon>Rhabditomorpha</taxon>
        <taxon>Strongyloidea</taxon>
        <taxon>Strongylidae</taxon>
        <taxon>Strongylus</taxon>
    </lineage>
</organism>
<evidence type="ECO:0000313" key="4">
    <source>
        <dbReference type="Proteomes" id="UP000270094"/>
    </source>
</evidence>
<keyword evidence="1" id="KW-0812">Transmembrane</keyword>
<protein>
    <recommendedName>
        <fullName evidence="2">Molybdenum cofactor sulfurase middle domain-containing protein</fullName>
    </recommendedName>
</protein>
<keyword evidence="4" id="KW-1185">Reference proteome</keyword>
<sequence>MIDDKKLLIGIVGSSIIAYNTVRILYSYMHNRQSPLIPVGTVKALYVYPVKSCKGKKVFSIYCTETGPVSGEVTDRNFIIINGKDGKFYTGRQKPCLVMIETDVQDRVLTLKYGEKCVEVHIDEVLQRRDVRTAKLFHEQISDGLDCGDEVSAFLSEILEEAG</sequence>
<reference evidence="3 4" key="1">
    <citation type="submission" date="2018-11" db="EMBL/GenBank/DDBJ databases">
        <authorList>
            <consortium name="Pathogen Informatics"/>
        </authorList>
    </citation>
    <scope>NUCLEOTIDE SEQUENCE [LARGE SCALE GENOMIC DNA]</scope>
</reference>
<gene>
    <name evidence="3" type="ORF">SVUK_LOCUS487</name>
</gene>
<dbReference type="Pfam" id="PF03476">
    <property type="entry name" value="MOSC_N"/>
    <property type="match status" value="1"/>
</dbReference>
<keyword evidence="1" id="KW-0472">Membrane</keyword>
<dbReference type="SUPFAM" id="SSF141673">
    <property type="entry name" value="MOSC N-terminal domain-like"/>
    <property type="match status" value="1"/>
</dbReference>
<evidence type="ECO:0000259" key="2">
    <source>
        <dbReference type="Pfam" id="PF03476"/>
    </source>
</evidence>